<dbReference type="EMBL" id="BJWL01000002">
    <property type="protein sequence ID" value="GFY82876.1"/>
    <property type="molecule type" value="Genomic_DNA"/>
</dbReference>
<feature type="compositionally biased region" description="Basic and acidic residues" evidence="1">
    <location>
        <begin position="14"/>
        <end position="30"/>
    </location>
</feature>
<feature type="region of interest" description="Disordered" evidence="1">
    <location>
        <begin position="1"/>
        <end position="60"/>
    </location>
</feature>
<gene>
    <name evidence="2" type="ORF">Acr_02g0011160</name>
</gene>
<protein>
    <submittedName>
        <fullName evidence="2">Uncharacterized protein</fullName>
    </submittedName>
</protein>
<keyword evidence="3" id="KW-1185">Reference proteome</keyword>
<sequence length="298" mass="33201">MTSEGENCSGSRRTRGEPPHVPRTPGDRGGKLLADAQRVAKATSKQKPGRLSPSARDDRDVTIGRLQAQLTQMAQILVDNRLMGLVQADSIQSSKMKSRGEGAQPMRMQRERRPITRSEPESHGDNRTEASSKQKSPPHRSRRSDNLRDTLNAKRSQMVDLRQKLNSRREASAVMSVIPVGSAARPVAFVRKGVNVGFQTPFSREIEGMDPPEKFVPPQVHLVRREVRSSVPCEPREADDGSMESYGCSHVQSIPFQSRRPRVEMVRQITDGVNRKFLSAHRVVCSSVCHKYQGTKCG</sequence>
<feature type="compositionally biased region" description="Basic and acidic residues" evidence="1">
    <location>
        <begin position="108"/>
        <end position="132"/>
    </location>
</feature>
<feature type="compositionally biased region" description="Basic and acidic residues" evidence="1">
    <location>
        <begin position="143"/>
        <end position="152"/>
    </location>
</feature>
<feature type="compositionally biased region" description="Polar residues" evidence="1">
    <location>
        <begin position="1"/>
        <end position="11"/>
    </location>
</feature>
<comment type="caution">
    <text evidence="2">The sequence shown here is derived from an EMBL/GenBank/DDBJ whole genome shotgun (WGS) entry which is preliminary data.</text>
</comment>
<evidence type="ECO:0000256" key="1">
    <source>
        <dbReference type="SAM" id="MobiDB-lite"/>
    </source>
</evidence>
<dbReference type="Proteomes" id="UP000585474">
    <property type="component" value="Unassembled WGS sequence"/>
</dbReference>
<accession>A0A7J0E9N0</accession>
<organism evidence="2 3">
    <name type="scientific">Actinidia rufa</name>
    <dbReference type="NCBI Taxonomy" id="165716"/>
    <lineage>
        <taxon>Eukaryota</taxon>
        <taxon>Viridiplantae</taxon>
        <taxon>Streptophyta</taxon>
        <taxon>Embryophyta</taxon>
        <taxon>Tracheophyta</taxon>
        <taxon>Spermatophyta</taxon>
        <taxon>Magnoliopsida</taxon>
        <taxon>eudicotyledons</taxon>
        <taxon>Gunneridae</taxon>
        <taxon>Pentapetalae</taxon>
        <taxon>asterids</taxon>
        <taxon>Ericales</taxon>
        <taxon>Actinidiaceae</taxon>
        <taxon>Actinidia</taxon>
    </lineage>
</organism>
<evidence type="ECO:0000313" key="2">
    <source>
        <dbReference type="EMBL" id="GFY82876.1"/>
    </source>
</evidence>
<dbReference type="AlphaFoldDB" id="A0A7J0E9N0"/>
<name>A0A7J0E9N0_9ERIC</name>
<reference evidence="2 3" key="1">
    <citation type="submission" date="2019-07" db="EMBL/GenBank/DDBJ databases">
        <title>De Novo Assembly of kiwifruit Actinidia rufa.</title>
        <authorList>
            <person name="Sugita-Konishi S."/>
            <person name="Sato K."/>
            <person name="Mori E."/>
            <person name="Abe Y."/>
            <person name="Kisaki G."/>
            <person name="Hamano K."/>
            <person name="Suezawa K."/>
            <person name="Otani M."/>
            <person name="Fukuda T."/>
            <person name="Manabe T."/>
            <person name="Gomi K."/>
            <person name="Tabuchi M."/>
            <person name="Akimitsu K."/>
            <person name="Kataoka I."/>
        </authorList>
    </citation>
    <scope>NUCLEOTIDE SEQUENCE [LARGE SCALE GENOMIC DNA]</scope>
    <source>
        <strain evidence="3">cv. Fuchu</strain>
    </source>
</reference>
<evidence type="ECO:0000313" key="3">
    <source>
        <dbReference type="Proteomes" id="UP000585474"/>
    </source>
</evidence>
<proteinExistence type="predicted"/>
<feature type="region of interest" description="Disordered" evidence="1">
    <location>
        <begin position="93"/>
        <end position="156"/>
    </location>
</feature>